<reference evidence="3 4" key="1">
    <citation type="submission" date="2017-09" db="EMBL/GenBank/DDBJ databases">
        <title>Genome sequencing of Besnoitia besnoiti strain Bb-Ger1.</title>
        <authorList>
            <person name="Schares G."/>
            <person name="Venepally P."/>
            <person name="Lorenzi H.A."/>
        </authorList>
    </citation>
    <scope>NUCLEOTIDE SEQUENCE [LARGE SCALE GENOMIC DNA]</scope>
    <source>
        <strain evidence="3 4">Bb-Ger1</strain>
    </source>
</reference>
<evidence type="ECO:0000313" key="3">
    <source>
        <dbReference type="EMBL" id="PFH33130.1"/>
    </source>
</evidence>
<dbReference type="VEuPathDB" id="ToxoDB:BESB_083290"/>
<dbReference type="OrthoDB" id="421951at2759"/>
<evidence type="ECO:0000256" key="1">
    <source>
        <dbReference type="SAM" id="MobiDB-lite"/>
    </source>
</evidence>
<keyword evidence="4" id="KW-1185">Reference proteome</keyword>
<feature type="domain" description="LRAT" evidence="2">
    <location>
        <begin position="498"/>
        <end position="612"/>
    </location>
</feature>
<dbReference type="GeneID" id="40313255"/>
<organism evidence="3 4">
    <name type="scientific">Besnoitia besnoiti</name>
    <name type="common">Apicomplexan protozoan</name>
    <dbReference type="NCBI Taxonomy" id="94643"/>
    <lineage>
        <taxon>Eukaryota</taxon>
        <taxon>Sar</taxon>
        <taxon>Alveolata</taxon>
        <taxon>Apicomplexa</taxon>
        <taxon>Conoidasida</taxon>
        <taxon>Coccidia</taxon>
        <taxon>Eucoccidiorida</taxon>
        <taxon>Eimeriorina</taxon>
        <taxon>Sarcocystidae</taxon>
        <taxon>Besnoitia</taxon>
    </lineage>
</organism>
<dbReference type="Gene3D" id="3.90.1720.10">
    <property type="entry name" value="endopeptidase domain like (from Nostoc punctiforme)"/>
    <property type="match status" value="1"/>
</dbReference>
<evidence type="ECO:0000259" key="2">
    <source>
        <dbReference type="PROSITE" id="PS51934"/>
    </source>
</evidence>
<dbReference type="PANTHER" id="PTHR46137">
    <property type="entry name" value="OS05G0310600 PROTEIN"/>
    <property type="match status" value="1"/>
</dbReference>
<dbReference type="RefSeq" id="XP_029217139.1">
    <property type="nucleotide sequence ID" value="XM_029366679.1"/>
</dbReference>
<dbReference type="KEGG" id="bbes:BESB_083290"/>
<feature type="region of interest" description="Disordered" evidence="1">
    <location>
        <begin position="1"/>
        <end position="58"/>
    </location>
</feature>
<name>A0A2A9MCK7_BESBE</name>
<comment type="caution">
    <text evidence="3">The sequence shown here is derived from an EMBL/GenBank/DDBJ whole genome shotgun (WGS) entry which is preliminary data.</text>
</comment>
<evidence type="ECO:0000313" key="4">
    <source>
        <dbReference type="Proteomes" id="UP000224006"/>
    </source>
</evidence>
<dbReference type="PROSITE" id="PS51934">
    <property type="entry name" value="LRAT"/>
    <property type="match status" value="1"/>
</dbReference>
<feature type="region of interest" description="Disordered" evidence="1">
    <location>
        <begin position="264"/>
        <end position="285"/>
    </location>
</feature>
<gene>
    <name evidence="3" type="ORF">BESB_083290</name>
</gene>
<feature type="compositionally biased region" description="Low complexity" evidence="1">
    <location>
        <begin position="339"/>
        <end position="364"/>
    </location>
</feature>
<dbReference type="EMBL" id="NWUJ01000009">
    <property type="protein sequence ID" value="PFH33130.1"/>
    <property type="molecule type" value="Genomic_DNA"/>
</dbReference>
<dbReference type="STRING" id="94643.A0A2A9MCK7"/>
<accession>A0A2A9MCK7</accession>
<dbReference type="AlphaFoldDB" id="A0A2A9MCK7"/>
<feature type="region of interest" description="Disordered" evidence="1">
    <location>
        <begin position="339"/>
        <end position="379"/>
    </location>
</feature>
<dbReference type="Pfam" id="PF04970">
    <property type="entry name" value="LRAT"/>
    <property type="match status" value="1"/>
</dbReference>
<dbReference type="Proteomes" id="UP000224006">
    <property type="component" value="Chromosome VIII"/>
</dbReference>
<dbReference type="InterPro" id="IPR007053">
    <property type="entry name" value="LRAT_dom"/>
</dbReference>
<feature type="compositionally biased region" description="Gly residues" evidence="1">
    <location>
        <begin position="271"/>
        <end position="284"/>
    </location>
</feature>
<dbReference type="PANTHER" id="PTHR46137:SF1">
    <property type="entry name" value="LRAT DOMAIN-CONTAINING PROTEIN"/>
    <property type="match status" value="1"/>
</dbReference>
<protein>
    <recommendedName>
        <fullName evidence="2">LRAT domain-containing protein</fullName>
    </recommendedName>
</protein>
<proteinExistence type="predicted"/>
<feature type="compositionally biased region" description="Basic and acidic residues" evidence="1">
    <location>
        <begin position="367"/>
        <end position="378"/>
    </location>
</feature>
<sequence length="651" mass="68499">MEGADESGGTRGTRPGEAPAQEETVPSSPLSLAPKGSADANVAQGEKERGRGDTAVGTLRLYDSRDALFAEETTAALPPPRCTTAGASVSPSSCASPCAGTSGSSCSSSSPFSSLSSSYSSALGQGRATLRESLTGAAAAAAAWSRGEYQQGARGEPRLLCHPLITRCIFGPLAKARFYFRMHPSEAADAVVVLRLSDYLVSPEDAAAGGGAAEETQETCAAVDVSAVEREVLAIFRRRPQGVIVLNDLPLSCMALVRDEEGEEASAGGDRIAGGETGAAGGRGASARKNALVPFTREVFSASFFEEIAAPLGVSSSLAWTSSSASLYSAGKSRAKVKASPSARSEAHPPAASASAASRSAAGALRCGERGEGSENKGEASLSLAAAALAAAREVAREDAARQDGEFEREEERLARVAQKCSVRASLLRQNFLFEDEEEEENSDDWVDTRSDQSSPPVLLVMRRGTDLAQLAELEGIRFACVTPIPLRLGDHIYRAIKPRGILSMATHHGIYAGHGRVFHLSGNERQGVWALLANQRSAKVRVTSIRRFMGRGRSALRVKRYKEDQCDHPFTVMQRAEEAFVEQSFPSYHLLFNNCEHFAVFCKTGKGKSSQVQKAAVAAVATTSVLVGAGATAGATALAAAVLESRLRRL</sequence>